<dbReference type="Gene3D" id="3.40.50.1820">
    <property type="entry name" value="alpha/beta hydrolase"/>
    <property type="match status" value="1"/>
</dbReference>
<reference evidence="1" key="1">
    <citation type="submission" date="2023-10" db="EMBL/GenBank/DDBJ databases">
        <title>Development of a sustainable strategy for remediation of hydrocarbon-contaminated territories based on the waste exchange concept.</title>
        <authorList>
            <person name="Krivoruchko A."/>
        </authorList>
    </citation>
    <scope>NUCLEOTIDE SEQUENCE</scope>
    <source>
        <strain evidence="1">IEGM 68</strain>
    </source>
</reference>
<sequence>MEFDADGVTLRGWFYTAQGTDSPAPAVVIAHGLSGVKEMHLDDFAEVFSFAGHERALEPKRLVVTDGRHFDPYMGVIFDQAAQAACDHFTAHLT</sequence>
<protein>
    <recommendedName>
        <fullName evidence="3">Alpha/beta hydrolase</fullName>
    </recommendedName>
</protein>
<dbReference type="Proteomes" id="UP001185863">
    <property type="component" value="Unassembled WGS sequence"/>
</dbReference>
<dbReference type="InterPro" id="IPR029058">
    <property type="entry name" value="AB_hydrolase_fold"/>
</dbReference>
<evidence type="ECO:0008006" key="3">
    <source>
        <dbReference type="Google" id="ProtNLM"/>
    </source>
</evidence>
<evidence type="ECO:0000313" key="1">
    <source>
        <dbReference type="EMBL" id="MDV7267236.1"/>
    </source>
</evidence>
<dbReference type="AlphaFoldDB" id="A0AAE4V1R6"/>
<dbReference type="EMBL" id="JAWLUP010000077">
    <property type="protein sequence ID" value="MDV7267236.1"/>
    <property type="molecule type" value="Genomic_DNA"/>
</dbReference>
<accession>A0AAE4V1R6</accession>
<comment type="caution">
    <text evidence="1">The sequence shown here is derived from an EMBL/GenBank/DDBJ whole genome shotgun (WGS) entry which is preliminary data.</text>
</comment>
<dbReference type="SUPFAM" id="SSF53474">
    <property type="entry name" value="alpha/beta-Hydrolases"/>
    <property type="match status" value="1"/>
</dbReference>
<name>A0AAE4V1R6_9NOCA</name>
<proteinExistence type="predicted"/>
<evidence type="ECO:0000313" key="2">
    <source>
        <dbReference type="Proteomes" id="UP001185863"/>
    </source>
</evidence>
<gene>
    <name evidence="1" type="ORF">R4315_22155</name>
</gene>
<dbReference type="RefSeq" id="WP_317744803.1">
    <property type="nucleotide sequence ID" value="NZ_JAWLUP010000077.1"/>
</dbReference>
<organism evidence="1 2">
    <name type="scientific">Rhodococcus oxybenzonivorans</name>
    <dbReference type="NCBI Taxonomy" id="1990687"/>
    <lineage>
        <taxon>Bacteria</taxon>
        <taxon>Bacillati</taxon>
        <taxon>Actinomycetota</taxon>
        <taxon>Actinomycetes</taxon>
        <taxon>Mycobacteriales</taxon>
        <taxon>Nocardiaceae</taxon>
        <taxon>Rhodococcus</taxon>
    </lineage>
</organism>